<accession>A0ABS3CGI8</accession>
<evidence type="ECO:0000313" key="5">
    <source>
        <dbReference type="EMBL" id="MBN7816217.1"/>
    </source>
</evidence>
<dbReference type="CDD" id="cd00038">
    <property type="entry name" value="CAP_ED"/>
    <property type="match status" value="1"/>
</dbReference>
<sequence>MDTLAALQQIDELKDVPEEQLNWLINNSEFHEIKQGETMFSPGDPINRLFIILEGDFTLRLKRNNQFVNVGRLQKYTITGMLPYSRAQSARAYAEALSDSSVISLDEALFKEMIRDHHELTTVFVHAMSTRIRQFTKQEQQDDKMMALGKLSAGLAHELNNPSAAVVRSSKELSKLLKISPDKFKNVIKIKISDEEIDRITTTLFQKIDGNIKEMNLIEKSSLEDELMDWLDDHGIEDADELSANFVDFGITEDDLESFSEAIPDSQQNAIFSWLNQVFKTEKLVSEIEDASQRINDLVSSIKSYTHMDQAPEKTPTDIHVGLNNTLTMLNHKLKDVKVVKNYAEDLPKASILASPLNQVWTNLVDNAIDAMEDQSQKQLTISTKKEGEFLNIKIEDSGTGIPKEIQDKIFDPFFTTKGIGKGTGLGLEFVQQIIKVQHKGAVYLESEPGKTIFTICLPITEA</sequence>
<dbReference type="PANTHER" id="PTHR43065:SF48">
    <property type="entry name" value="HISTIDINE KINASE"/>
    <property type="match status" value="1"/>
</dbReference>
<gene>
    <name evidence="5" type="ORF">J0A69_12285</name>
</gene>
<dbReference type="InterPro" id="IPR003594">
    <property type="entry name" value="HATPase_dom"/>
</dbReference>
<dbReference type="Proteomes" id="UP000664480">
    <property type="component" value="Unassembled WGS sequence"/>
</dbReference>
<proteinExistence type="predicted"/>
<dbReference type="Pfam" id="PF00027">
    <property type="entry name" value="cNMP_binding"/>
    <property type="match status" value="1"/>
</dbReference>
<dbReference type="InterPro" id="IPR036890">
    <property type="entry name" value="HATPase_C_sf"/>
</dbReference>
<dbReference type="Gene3D" id="1.10.287.130">
    <property type="match status" value="1"/>
</dbReference>
<dbReference type="Gene3D" id="2.60.120.10">
    <property type="entry name" value="Jelly Rolls"/>
    <property type="match status" value="1"/>
</dbReference>
<name>A0ABS3CGI8_9BACT</name>
<dbReference type="Pfam" id="PF02518">
    <property type="entry name" value="HATPase_c"/>
    <property type="match status" value="1"/>
</dbReference>
<dbReference type="EMBL" id="JAFKCU010000002">
    <property type="protein sequence ID" value="MBN7816217.1"/>
    <property type="molecule type" value="Genomic_DNA"/>
</dbReference>
<protein>
    <recommendedName>
        <fullName evidence="2">histidine kinase</fullName>
        <ecNumber evidence="2">2.7.13.3</ecNumber>
    </recommendedName>
</protein>
<dbReference type="InterPro" id="IPR005467">
    <property type="entry name" value="His_kinase_dom"/>
</dbReference>
<comment type="catalytic activity">
    <reaction evidence="1">
        <text>ATP + protein L-histidine = ADP + protein N-phospho-L-histidine.</text>
        <dbReference type="EC" id="2.7.13.3"/>
    </reaction>
</comment>
<dbReference type="InterPro" id="IPR000595">
    <property type="entry name" value="cNMP-bd_dom"/>
</dbReference>
<keyword evidence="6" id="KW-1185">Reference proteome</keyword>
<dbReference type="PROSITE" id="PS50109">
    <property type="entry name" value="HIS_KIN"/>
    <property type="match status" value="1"/>
</dbReference>
<reference evidence="5 6" key="1">
    <citation type="submission" date="2021-03" db="EMBL/GenBank/DDBJ databases">
        <title>novel species isolated from a fishpond in China.</title>
        <authorList>
            <person name="Lu H."/>
            <person name="Cai Z."/>
        </authorList>
    </citation>
    <scope>NUCLEOTIDE SEQUENCE [LARGE SCALE GENOMIC DNA]</scope>
    <source>
        <strain evidence="5 6">YJ13C</strain>
    </source>
</reference>
<dbReference type="InterPro" id="IPR014710">
    <property type="entry name" value="RmlC-like_jellyroll"/>
</dbReference>
<dbReference type="SMART" id="SM00387">
    <property type="entry name" value="HATPase_c"/>
    <property type="match status" value="1"/>
</dbReference>
<evidence type="ECO:0000259" key="4">
    <source>
        <dbReference type="PROSITE" id="PS50109"/>
    </source>
</evidence>
<dbReference type="Gene3D" id="3.30.565.10">
    <property type="entry name" value="Histidine kinase-like ATPase, C-terminal domain"/>
    <property type="match status" value="1"/>
</dbReference>
<comment type="caution">
    <text evidence="5">The sequence shown here is derived from an EMBL/GenBank/DDBJ whole genome shotgun (WGS) entry which is preliminary data.</text>
</comment>
<dbReference type="SUPFAM" id="SSF51206">
    <property type="entry name" value="cAMP-binding domain-like"/>
    <property type="match status" value="1"/>
</dbReference>
<dbReference type="PROSITE" id="PS50042">
    <property type="entry name" value="CNMP_BINDING_3"/>
    <property type="match status" value="1"/>
</dbReference>
<dbReference type="InterPro" id="IPR004358">
    <property type="entry name" value="Sig_transdc_His_kin-like_C"/>
</dbReference>
<evidence type="ECO:0000256" key="1">
    <source>
        <dbReference type="ARBA" id="ARBA00000085"/>
    </source>
</evidence>
<feature type="domain" description="Cyclic nucleotide-binding" evidence="3">
    <location>
        <begin position="12"/>
        <end position="114"/>
    </location>
</feature>
<dbReference type="SUPFAM" id="SSF55874">
    <property type="entry name" value="ATPase domain of HSP90 chaperone/DNA topoisomerase II/histidine kinase"/>
    <property type="match status" value="1"/>
</dbReference>
<feature type="domain" description="Histidine kinase" evidence="4">
    <location>
        <begin position="282"/>
        <end position="462"/>
    </location>
</feature>
<organism evidence="5 6">
    <name type="scientific">Algoriphagus pacificus</name>
    <dbReference type="NCBI Taxonomy" id="2811234"/>
    <lineage>
        <taxon>Bacteria</taxon>
        <taxon>Pseudomonadati</taxon>
        <taxon>Bacteroidota</taxon>
        <taxon>Cytophagia</taxon>
        <taxon>Cytophagales</taxon>
        <taxon>Cyclobacteriaceae</taxon>
        <taxon>Algoriphagus</taxon>
    </lineage>
</organism>
<evidence type="ECO:0000256" key="2">
    <source>
        <dbReference type="ARBA" id="ARBA00012438"/>
    </source>
</evidence>
<dbReference type="InterPro" id="IPR018490">
    <property type="entry name" value="cNMP-bd_dom_sf"/>
</dbReference>
<dbReference type="RefSeq" id="WP_206586849.1">
    <property type="nucleotide sequence ID" value="NZ_JAFKCU010000002.1"/>
</dbReference>
<dbReference type="PRINTS" id="PR00344">
    <property type="entry name" value="BCTRLSENSOR"/>
</dbReference>
<evidence type="ECO:0000313" key="6">
    <source>
        <dbReference type="Proteomes" id="UP000664480"/>
    </source>
</evidence>
<dbReference type="PANTHER" id="PTHR43065">
    <property type="entry name" value="SENSOR HISTIDINE KINASE"/>
    <property type="match status" value="1"/>
</dbReference>
<evidence type="ECO:0000259" key="3">
    <source>
        <dbReference type="PROSITE" id="PS50042"/>
    </source>
</evidence>
<dbReference type="EC" id="2.7.13.3" evidence="2"/>